<dbReference type="CDD" id="cd22387">
    <property type="entry name" value="KH-I_DDX46_like"/>
    <property type="match status" value="1"/>
</dbReference>
<dbReference type="RefSeq" id="XP_029217823.1">
    <property type="nucleotide sequence ID" value="XM_029366392.1"/>
</dbReference>
<dbReference type="EMBL" id="NWUJ01000008">
    <property type="protein sequence ID" value="PFH33814.1"/>
    <property type="molecule type" value="Genomic_DNA"/>
</dbReference>
<dbReference type="InterPro" id="IPR027417">
    <property type="entry name" value="P-loop_NTPase"/>
</dbReference>
<dbReference type="SMART" id="SM00490">
    <property type="entry name" value="HELICc"/>
    <property type="match status" value="1"/>
</dbReference>
<feature type="compositionally biased region" description="Low complexity" evidence="7">
    <location>
        <begin position="477"/>
        <end position="500"/>
    </location>
</feature>
<feature type="short sequence motif" description="Q motif" evidence="6">
    <location>
        <begin position="982"/>
        <end position="1010"/>
    </location>
</feature>
<feature type="compositionally biased region" description="Basic and acidic residues" evidence="7">
    <location>
        <begin position="1440"/>
        <end position="1459"/>
    </location>
</feature>
<feature type="compositionally biased region" description="Acidic residues" evidence="7">
    <location>
        <begin position="554"/>
        <end position="563"/>
    </location>
</feature>
<dbReference type="GO" id="GO:0003724">
    <property type="term" value="F:RNA helicase activity"/>
    <property type="evidence" value="ECO:0007669"/>
    <property type="project" value="UniProtKB-EC"/>
</dbReference>
<comment type="caution">
    <text evidence="11">The sequence shown here is derived from an EMBL/GenBank/DDBJ whole genome shotgun (WGS) entry which is preliminary data.</text>
</comment>
<feature type="compositionally biased region" description="Basic and acidic residues" evidence="7">
    <location>
        <begin position="533"/>
        <end position="553"/>
    </location>
</feature>
<feature type="compositionally biased region" description="Basic and acidic residues" evidence="7">
    <location>
        <begin position="81"/>
        <end position="197"/>
    </location>
</feature>
<dbReference type="GO" id="GO:0016787">
    <property type="term" value="F:hydrolase activity"/>
    <property type="evidence" value="ECO:0007669"/>
    <property type="project" value="UniProtKB-KW"/>
</dbReference>
<feature type="compositionally biased region" description="Polar residues" evidence="7">
    <location>
        <begin position="287"/>
        <end position="300"/>
    </location>
</feature>
<feature type="compositionally biased region" description="Basic and acidic residues" evidence="7">
    <location>
        <begin position="329"/>
        <end position="340"/>
    </location>
</feature>
<feature type="domain" description="DEAD-box RNA helicase Q" evidence="10">
    <location>
        <begin position="982"/>
        <end position="1010"/>
    </location>
</feature>
<dbReference type="KEGG" id="bbes:BESB_080300"/>
<feature type="compositionally biased region" description="Basic residues" evidence="7">
    <location>
        <begin position="570"/>
        <end position="581"/>
    </location>
</feature>
<feature type="compositionally biased region" description="Basic and acidic residues" evidence="7">
    <location>
        <begin position="723"/>
        <end position="736"/>
    </location>
</feature>
<keyword evidence="2" id="KW-0547">Nucleotide-binding</keyword>
<evidence type="ECO:0000313" key="12">
    <source>
        <dbReference type="Proteomes" id="UP000224006"/>
    </source>
</evidence>
<evidence type="ECO:0000259" key="10">
    <source>
        <dbReference type="PROSITE" id="PS51195"/>
    </source>
</evidence>
<proteinExistence type="predicted"/>
<dbReference type="GO" id="GO:0003676">
    <property type="term" value="F:nucleic acid binding"/>
    <property type="evidence" value="ECO:0007669"/>
    <property type="project" value="InterPro"/>
</dbReference>
<dbReference type="InterPro" id="IPR014001">
    <property type="entry name" value="Helicase_ATP-bd"/>
</dbReference>
<feature type="compositionally biased region" description="Acidic residues" evidence="7">
    <location>
        <begin position="806"/>
        <end position="817"/>
    </location>
</feature>
<evidence type="ECO:0000256" key="6">
    <source>
        <dbReference type="PROSITE-ProRule" id="PRU00552"/>
    </source>
</evidence>
<dbReference type="GO" id="GO:0005524">
    <property type="term" value="F:ATP binding"/>
    <property type="evidence" value="ECO:0007669"/>
    <property type="project" value="UniProtKB-KW"/>
</dbReference>
<dbReference type="Proteomes" id="UP000224006">
    <property type="component" value="Chromosome VII"/>
</dbReference>
<feature type="region of interest" description="Disordered" evidence="7">
    <location>
        <begin position="688"/>
        <end position="912"/>
    </location>
</feature>
<feature type="compositionally biased region" description="Low complexity" evidence="7">
    <location>
        <begin position="50"/>
        <end position="80"/>
    </location>
</feature>
<dbReference type="InterPro" id="IPR014014">
    <property type="entry name" value="RNA_helicase_DEAD_Q_motif"/>
</dbReference>
<feature type="region of interest" description="Disordered" evidence="7">
    <location>
        <begin position="464"/>
        <end position="582"/>
    </location>
</feature>
<evidence type="ECO:0000313" key="11">
    <source>
        <dbReference type="EMBL" id="PFH33814.1"/>
    </source>
</evidence>
<feature type="compositionally biased region" description="Low complexity" evidence="7">
    <location>
        <begin position="348"/>
        <end position="367"/>
    </location>
</feature>
<dbReference type="InterPro" id="IPR000629">
    <property type="entry name" value="RNA-helicase_DEAD-box_CS"/>
</dbReference>
<dbReference type="PROSITE" id="PS51195">
    <property type="entry name" value="Q_MOTIF"/>
    <property type="match status" value="1"/>
</dbReference>
<keyword evidence="12" id="KW-1185">Reference proteome</keyword>
<dbReference type="OrthoDB" id="332829at2759"/>
<feature type="compositionally biased region" description="Pro residues" evidence="7">
    <location>
        <begin position="1579"/>
        <end position="1592"/>
    </location>
</feature>
<feature type="domain" description="Helicase ATP-binding" evidence="8">
    <location>
        <begin position="1013"/>
        <end position="1235"/>
    </location>
</feature>
<keyword evidence="5" id="KW-0067">ATP-binding</keyword>
<evidence type="ECO:0000259" key="8">
    <source>
        <dbReference type="PROSITE" id="PS51192"/>
    </source>
</evidence>
<feature type="region of interest" description="Disordered" evidence="7">
    <location>
        <begin position="1417"/>
        <end position="1460"/>
    </location>
</feature>
<dbReference type="VEuPathDB" id="ToxoDB:BESB_080300"/>
<protein>
    <recommendedName>
        <fullName evidence="1">RNA helicase</fullName>
        <ecNumber evidence="1">3.6.4.13</ecNumber>
    </recommendedName>
</protein>
<feature type="compositionally biased region" description="Basic and acidic residues" evidence="7">
    <location>
        <begin position="218"/>
        <end position="270"/>
    </location>
</feature>
<dbReference type="STRING" id="94643.A0A2A9M9D9"/>
<reference evidence="11 12" key="1">
    <citation type="submission" date="2017-09" db="EMBL/GenBank/DDBJ databases">
        <title>Genome sequencing of Besnoitia besnoiti strain Bb-Ger1.</title>
        <authorList>
            <person name="Schares G."/>
            <person name="Venepally P."/>
            <person name="Lorenzi H.A."/>
        </authorList>
    </citation>
    <scope>NUCLEOTIDE SEQUENCE [LARGE SCALE GENOMIC DNA]</scope>
    <source>
        <strain evidence="11 12">Bb-Ger1</strain>
    </source>
</reference>
<feature type="compositionally biased region" description="Low complexity" evidence="7">
    <location>
        <begin position="741"/>
        <end position="761"/>
    </location>
</feature>
<feature type="compositionally biased region" description="Low complexity" evidence="7">
    <location>
        <begin position="708"/>
        <end position="722"/>
    </location>
</feature>
<feature type="compositionally biased region" description="Basic residues" evidence="7">
    <location>
        <begin position="208"/>
        <end position="217"/>
    </location>
</feature>
<evidence type="ECO:0000256" key="1">
    <source>
        <dbReference type="ARBA" id="ARBA00012552"/>
    </source>
</evidence>
<evidence type="ECO:0000259" key="9">
    <source>
        <dbReference type="PROSITE" id="PS51194"/>
    </source>
</evidence>
<evidence type="ECO:0000256" key="7">
    <source>
        <dbReference type="SAM" id="MobiDB-lite"/>
    </source>
</evidence>
<dbReference type="PANTHER" id="PTHR47958">
    <property type="entry name" value="ATP-DEPENDENT RNA HELICASE DBP3"/>
    <property type="match status" value="1"/>
</dbReference>
<feature type="region of interest" description="Disordered" evidence="7">
    <location>
        <begin position="1570"/>
        <end position="1599"/>
    </location>
</feature>
<sequence length="1869" mass="200245">MSSSSSSRRRHHSPDASGEEDSRRRTGRGDYGRSRSPRWRGDSSSPGHLRSSSFRPSSSRVPCVSSSSRHASSSSSSSSRHASDRDRRDRGGVGEEESERRDSRHVSRSARRDRSLSPEDRRSGRRERDRRAVGRRSESASRSPRADDRRHRGSDRDKDNGRRRPEREEAADGRRSSRRFGGEGRDWPRDRDARSPSDDSGSASDGGRRRHRKRRRRSADERAERKSADRSAEKRATQEDVKHEVLAKKRAALHEEDKQARAERAEDALRTSRSPPPLREGKEASAASPTKRQPSPSPSLVSPRKSETRESTAAEGAKSSSASQAPGEEAAKISRLERFKALQQLKQSSSTSASSAAAPSSPGAAESLQAPSPQADAAEEEKDSLVFQSAGSKVAVGSTGDRRDTRQPQIRHLGDSSAAQAVKAAASAAAAAVAALAAQTLSASGGKRAGGAARKLAVEEVFGGSREGAATDTPKDAVALARTAGGAARRAEGSASVASEQARKAPDAQRENEADARDSPPGDEPNGASAEGAARREAEANKSGDAEKPKAAEGEDGAGEELDGQQGAVLRRKLTKAKARKQQQMLLLRTLEKKAKDVDSKSDDPLDAFMTALEAEAKAELDAAKEEERGNVAELRCLNTKRKKEASAAPQDSVALDATQSISLDEISRWEEIKHQFLPVKSEASADAQLAAENGRQAPAASSSVKTEAPTSLSASSASSPEKASEVEGMKPERGNGETPASSSSVVEQAASRARSPRAAATGEGVEPPSASVRVKSEPAETGEGEETAGGAAMDADAAAAVAGASEEDEGAKDEDDTYYRVFMEEMKKKKEEEKKKEEAREQRRKIAKAVTAQGGEGGDGVGKKKKKRKAEEEEDERVFSEGEEEESSDDEDEEGEGKTNQGGGGEGGDENLSYFDLLMKVGAKKQLPTVDHEASEYPPIKKNLYIQVKEISCMKEHEVDALRKTHGNIKVRGKQCPRPVTTFFQCGLPDKIVKYLTLRGISEPFPIQMQAIPCLMCGRDVIAVAETGSGKTLAYTLPLIRHVLSVKQQYKTYLANKQLAALEAGGAAEADKKPAVEKPEEKKVGKEKVVVYKDFKEGTIGLVIAPTRELCVQIFKEINRCCNLVDLSAVACYGGAGIGSQLGAIKRGVDVMVGTPGRLIDILTMNGGRVTSLKRVTFIVLDEADRMFDFGFEPQVTAIISSSRPDRQTCLFSATFPPHIEALARRILQKPVEIIVGEKGRTAANVQQYVEIMEEERKFFRLLQLLGEWQEHGSIIIFVNRQVEADELFTELLKYGYQAATLHGGQDQTDREFTIQEFQDGVRTLLIATSVAARGLDCKHCVLVINMTCPNHIEDYVHRIGRTGRAGRIGVAYTFVTKDDADKADDLEKALIQSGQPVPQALTDLSAQHKQECNLGMHGKKKKSGGGFGGRGFSFSASEKSRQQRERQQAKKELGLEKDGEDEEYLDADLLAPDDVLGPSADAAGDSRGAIDVVTGLPANFAAAIPQPAPGAGVAAADPSSALQSVVAEAAAKAAYLAQRQAAAFGLSAPGTSEGAERARVVAELLKRQDEEKLRSGLPPPPPGAPLPPSGAPGDATTLSIPQQAERMAHNAVQHIIDPIERARHFAAVKQSLTNYLTSSRAAGAATATATAATGLTPGQHQQQLAVAAAAATAAAAAAGGGGEVAEAATQALELLKSGSQSLSASMALHANLEKLRNMSSQTAQSVAAALAVLSPSNATLGKIRGLSERGYKCPNTGNFVDEFEINDYPQIARYKFTQRDVLNRLMEETGAVLYVKGQHVDPKEKHKNKLAPGAKYLHVEIIGATPIIVQRARSECRQLLEALAVRSLNTSNTQTARAITGRYNIWS</sequence>
<dbReference type="InterPro" id="IPR011545">
    <property type="entry name" value="DEAD/DEAH_box_helicase_dom"/>
</dbReference>
<dbReference type="Pfam" id="PF00271">
    <property type="entry name" value="Helicase_C"/>
    <property type="match status" value="1"/>
</dbReference>
<keyword evidence="3" id="KW-0378">Hydrolase</keyword>
<dbReference type="PROSITE" id="PS51192">
    <property type="entry name" value="HELICASE_ATP_BIND_1"/>
    <property type="match status" value="1"/>
</dbReference>
<dbReference type="EC" id="3.6.4.13" evidence="1"/>
<evidence type="ECO:0000256" key="3">
    <source>
        <dbReference type="ARBA" id="ARBA00022801"/>
    </source>
</evidence>
<dbReference type="CDD" id="cd18787">
    <property type="entry name" value="SF2_C_DEAD"/>
    <property type="match status" value="1"/>
</dbReference>
<feature type="compositionally biased region" description="Basic and acidic residues" evidence="7">
    <location>
        <begin position="823"/>
        <end position="842"/>
    </location>
</feature>
<name>A0A2A9M9D9_BESBE</name>
<dbReference type="InterPro" id="IPR001650">
    <property type="entry name" value="Helicase_C-like"/>
</dbReference>
<dbReference type="GeneID" id="40312957"/>
<dbReference type="PROSITE" id="PS00039">
    <property type="entry name" value="DEAD_ATP_HELICASE"/>
    <property type="match status" value="1"/>
</dbReference>
<feature type="compositionally biased region" description="Low complexity" evidence="7">
    <location>
        <begin position="789"/>
        <end position="805"/>
    </location>
</feature>
<organism evidence="11 12">
    <name type="scientific">Besnoitia besnoiti</name>
    <name type="common">Apicomplexan protozoan</name>
    <dbReference type="NCBI Taxonomy" id="94643"/>
    <lineage>
        <taxon>Eukaryota</taxon>
        <taxon>Sar</taxon>
        <taxon>Alveolata</taxon>
        <taxon>Apicomplexa</taxon>
        <taxon>Conoidasida</taxon>
        <taxon>Coccidia</taxon>
        <taxon>Eucoccidiorida</taxon>
        <taxon>Eimeriorina</taxon>
        <taxon>Sarcocystidae</taxon>
        <taxon>Besnoitia</taxon>
    </lineage>
</organism>
<feature type="compositionally biased region" description="Basic and acidic residues" evidence="7">
    <location>
        <begin position="501"/>
        <end position="520"/>
    </location>
</feature>
<feature type="compositionally biased region" description="Basic and acidic residues" evidence="7">
    <location>
        <begin position="20"/>
        <end position="33"/>
    </location>
</feature>
<feature type="compositionally biased region" description="Acidic residues" evidence="7">
    <location>
        <begin position="873"/>
        <end position="896"/>
    </location>
</feature>
<keyword evidence="4 11" id="KW-0347">Helicase</keyword>
<dbReference type="PROSITE" id="PS51194">
    <property type="entry name" value="HELICASE_CTER"/>
    <property type="match status" value="1"/>
</dbReference>
<dbReference type="SMART" id="SM00487">
    <property type="entry name" value="DEXDc"/>
    <property type="match status" value="1"/>
</dbReference>
<feature type="domain" description="Helicase C-terminal" evidence="9">
    <location>
        <begin position="1246"/>
        <end position="1407"/>
    </location>
</feature>
<accession>A0A2A9M9D9</accession>
<feature type="region of interest" description="Disordered" evidence="7">
    <location>
        <begin position="1"/>
        <end position="420"/>
    </location>
</feature>
<evidence type="ECO:0000256" key="5">
    <source>
        <dbReference type="ARBA" id="ARBA00022840"/>
    </source>
</evidence>
<dbReference type="SUPFAM" id="SSF52540">
    <property type="entry name" value="P-loop containing nucleoside triphosphate hydrolases"/>
    <property type="match status" value="1"/>
</dbReference>
<gene>
    <name evidence="11" type="ORF">BESB_080300</name>
</gene>
<dbReference type="Gene3D" id="3.40.50.300">
    <property type="entry name" value="P-loop containing nucleotide triphosphate hydrolases"/>
    <property type="match status" value="2"/>
</dbReference>
<dbReference type="Pfam" id="PF00270">
    <property type="entry name" value="DEAD"/>
    <property type="match status" value="1"/>
</dbReference>
<evidence type="ECO:0000256" key="4">
    <source>
        <dbReference type="ARBA" id="ARBA00022806"/>
    </source>
</evidence>
<evidence type="ECO:0000256" key="2">
    <source>
        <dbReference type="ARBA" id="ARBA00022741"/>
    </source>
</evidence>